<feature type="region of interest" description="Disordered" evidence="2">
    <location>
        <begin position="436"/>
        <end position="476"/>
    </location>
</feature>
<evidence type="ECO:0000313" key="3">
    <source>
        <dbReference type="EMBL" id="CAH1391319.1"/>
    </source>
</evidence>
<keyword evidence="4" id="KW-1185">Reference proteome</keyword>
<feature type="compositionally biased region" description="Polar residues" evidence="2">
    <location>
        <begin position="71"/>
        <end position="81"/>
    </location>
</feature>
<evidence type="ECO:0000256" key="1">
    <source>
        <dbReference type="SAM" id="Coils"/>
    </source>
</evidence>
<gene>
    <name evidence="3" type="ORF">NEZAVI_LOCUS2360</name>
</gene>
<sequence length="611" mass="69369">MGSPVPHASGDYPAHGNPQRPVLRREELSSTKSCPGEPLRKWKSLEGDWRTFYYTDQNKAERRWTTHVRGSKSTCENQVQPSRYPENGCSQSMRYRKTPGYKDETSGTEWRGEEADFVCQTDRYCPSNPSQSSEAASFSSTFRRSLHLPDREDLKRVVNSSYPLLEENLSLLQKLKKERDLCRQLENDMIDLEGQIQDVSKSFHTGGGLEVDSREGSSTNSEGGSDVEGDSPPAGGSYEQVFAGTEPNEWDRFKEPEEEGEELDPITVIETSLSSLLDLADRLELAVRERDLELRRLLEDSSLHRIPTEWIRPSFQLSRIPSELVDLLQDLQAALRLLLANRDWECGRQQGEKDCSSPASFTFQAFDDRVLVPTVRTIFSPVGDSVEMRPVEEPDGGKEEEYPSTISLGQCSEFTAEPLTFPEQTTTDTFDQDVDEEAPDLTSEDNCTPDDDPLSEELSEAQERHPVLPPPPIPDLLENQPSEIIKRIERLQELVKPELCESLKQRALRIQKAKEDFLSGVIGPPPVEPTYQEPEEEDKDIVIVDCSVPSPNGLTVKDETEEKKGKLSFLRKKKRQSWGSEELCRESLVLEDRSDWLRNPFRPKGKYKINK</sequence>
<dbReference type="AlphaFoldDB" id="A0A9P0GXD5"/>
<proteinExistence type="predicted"/>
<feature type="coiled-coil region" evidence="1">
    <location>
        <begin position="168"/>
        <end position="202"/>
    </location>
</feature>
<dbReference type="Proteomes" id="UP001152798">
    <property type="component" value="Chromosome 1"/>
</dbReference>
<evidence type="ECO:0000256" key="2">
    <source>
        <dbReference type="SAM" id="MobiDB-lite"/>
    </source>
</evidence>
<dbReference type="EMBL" id="OV725077">
    <property type="protein sequence ID" value="CAH1391319.1"/>
    <property type="molecule type" value="Genomic_DNA"/>
</dbReference>
<protein>
    <submittedName>
        <fullName evidence="3">Uncharacterized protein</fullName>
    </submittedName>
</protein>
<feature type="region of interest" description="Disordered" evidence="2">
    <location>
        <begin position="203"/>
        <end position="249"/>
    </location>
</feature>
<feature type="compositionally biased region" description="Acidic residues" evidence="2">
    <location>
        <begin position="436"/>
        <end position="460"/>
    </location>
</feature>
<keyword evidence="1" id="KW-0175">Coiled coil</keyword>
<feature type="region of interest" description="Disordered" evidence="2">
    <location>
        <begin position="1"/>
        <end position="40"/>
    </location>
</feature>
<organism evidence="3 4">
    <name type="scientific">Nezara viridula</name>
    <name type="common">Southern green stink bug</name>
    <name type="synonym">Cimex viridulus</name>
    <dbReference type="NCBI Taxonomy" id="85310"/>
    <lineage>
        <taxon>Eukaryota</taxon>
        <taxon>Metazoa</taxon>
        <taxon>Ecdysozoa</taxon>
        <taxon>Arthropoda</taxon>
        <taxon>Hexapoda</taxon>
        <taxon>Insecta</taxon>
        <taxon>Pterygota</taxon>
        <taxon>Neoptera</taxon>
        <taxon>Paraneoptera</taxon>
        <taxon>Hemiptera</taxon>
        <taxon>Heteroptera</taxon>
        <taxon>Panheteroptera</taxon>
        <taxon>Pentatomomorpha</taxon>
        <taxon>Pentatomoidea</taxon>
        <taxon>Pentatomidae</taxon>
        <taxon>Pentatominae</taxon>
        <taxon>Nezara</taxon>
    </lineage>
</organism>
<reference evidence="3" key="1">
    <citation type="submission" date="2022-01" db="EMBL/GenBank/DDBJ databases">
        <authorList>
            <person name="King R."/>
        </authorList>
    </citation>
    <scope>NUCLEOTIDE SEQUENCE</scope>
</reference>
<feature type="region of interest" description="Disordered" evidence="2">
    <location>
        <begin position="65"/>
        <end position="107"/>
    </location>
</feature>
<evidence type="ECO:0000313" key="4">
    <source>
        <dbReference type="Proteomes" id="UP001152798"/>
    </source>
</evidence>
<name>A0A9P0GXD5_NEZVI</name>
<dbReference type="OrthoDB" id="6621697at2759"/>
<accession>A0A9P0GXD5</accession>